<gene>
    <name evidence="3" type="ORF">APLA_LOCUS17767</name>
    <name evidence="2" type="ORF">APLA_LOCUS7535</name>
</gene>
<proteinExistence type="predicted"/>
<dbReference type="AlphaFoldDB" id="A0A8S1BGH4"/>
<evidence type="ECO:0000313" key="4">
    <source>
        <dbReference type="Proteomes" id="UP000494106"/>
    </source>
</evidence>
<sequence>MSDEENHNDKNIRGSQTVVIESASSKPVHRQPASSAAEAPTPSQKVVPTIINMSSERHKHVAKNLSASIPSKTRDSSHIGIPMGPMDTGLKRDEVVVMTAPVKPVPVLGKAASPIPSSHVKDDEKAEVDSITSEITELRTPEVVKKTPEWSDEEEASGLPRNESRASRTSRGSRVSHVVRQFFCCGLQIEAPSEENVSSPRNDIRHSGI</sequence>
<dbReference type="Proteomes" id="UP000494106">
    <property type="component" value="Unassembled WGS sequence"/>
</dbReference>
<evidence type="ECO:0000313" key="3">
    <source>
        <dbReference type="EMBL" id="CAB3261305.1"/>
    </source>
</evidence>
<dbReference type="EMBL" id="CADEBD010000302">
    <property type="protein sequence ID" value="CAB3236761.1"/>
    <property type="molecule type" value="Genomic_DNA"/>
</dbReference>
<organism evidence="3 4">
    <name type="scientific">Arctia plantaginis</name>
    <name type="common">Wood tiger moth</name>
    <name type="synonym">Phalaena plantaginis</name>
    <dbReference type="NCBI Taxonomy" id="874455"/>
    <lineage>
        <taxon>Eukaryota</taxon>
        <taxon>Metazoa</taxon>
        <taxon>Ecdysozoa</taxon>
        <taxon>Arthropoda</taxon>
        <taxon>Hexapoda</taxon>
        <taxon>Insecta</taxon>
        <taxon>Pterygota</taxon>
        <taxon>Neoptera</taxon>
        <taxon>Endopterygota</taxon>
        <taxon>Lepidoptera</taxon>
        <taxon>Glossata</taxon>
        <taxon>Ditrysia</taxon>
        <taxon>Noctuoidea</taxon>
        <taxon>Erebidae</taxon>
        <taxon>Arctiinae</taxon>
        <taxon>Arctia</taxon>
    </lineage>
</organism>
<reference evidence="4 5" key="1">
    <citation type="submission" date="2020-04" db="EMBL/GenBank/DDBJ databases">
        <authorList>
            <person name="Wallbank WR R."/>
            <person name="Pardo Diaz C."/>
            <person name="Kozak K."/>
            <person name="Martin S."/>
            <person name="Jiggins C."/>
            <person name="Moest M."/>
            <person name="Warren A I."/>
            <person name="Byers J.R.P. K."/>
            <person name="Montejo-Kovacevich G."/>
            <person name="Yen C E."/>
        </authorList>
    </citation>
    <scope>NUCLEOTIDE SEQUENCE [LARGE SCALE GENOMIC DNA]</scope>
</reference>
<feature type="region of interest" description="Disordered" evidence="1">
    <location>
        <begin position="107"/>
        <end position="174"/>
    </location>
</feature>
<feature type="compositionally biased region" description="Polar residues" evidence="1">
    <location>
        <begin position="13"/>
        <end position="25"/>
    </location>
</feature>
<accession>A0A8S1BGH4</accession>
<comment type="caution">
    <text evidence="3">The sequence shown here is derived from an EMBL/GenBank/DDBJ whole genome shotgun (WGS) entry which is preliminary data.</text>
</comment>
<feature type="region of interest" description="Disordered" evidence="1">
    <location>
        <begin position="1"/>
        <end position="46"/>
    </location>
</feature>
<keyword evidence="4" id="KW-1185">Reference proteome</keyword>
<dbReference type="Proteomes" id="UP000494256">
    <property type="component" value="Unassembled WGS sequence"/>
</dbReference>
<evidence type="ECO:0000313" key="5">
    <source>
        <dbReference type="Proteomes" id="UP000494256"/>
    </source>
</evidence>
<evidence type="ECO:0000313" key="2">
    <source>
        <dbReference type="EMBL" id="CAB3236761.1"/>
    </source>
</evidence>
<name>A0A8S1BGH4_ARCPL</name>
<dbReference type="EMBL" id="CADEBC010000858">
    <property type="protein sequence ID" value="CAB3261305.1"/>
    <property type="molecule type" value="Genomic_DNA"/>
</dbReference>
<feature type="compositionally biased region" description="Basic and acidic residues" evidence="1">
    <location>
        <begin position="1"/>
        <end position="12"/>
    </location>
</feature>
<feature type="region of interest" description="Disordered" evidence="1">
    <location>
        <begin position="58"/>
        <end position="88"/>
    </location>
</feature>
<feature type="compositionally biased region" description="Low complexity" evidence="1">
    <location>
        <begin position="32"/>
        <end position="43"/>
    </location>
</feature>
<protein>
    <submittedName>
        <fullName evidence="3">Uncharacterized protein</fullName>
    </submittedName>
</protein>
<dbReference type="OrthoDB" id="7251706at2759"/>
<feature type="compositionally biased region" description="Basic and acidic residues" evidence="1">
    <location>
        <begin position="136"/>
        <end position="149"/>
    </location>
</feature>
<evidence type="ECO:0000256" key="1">
    <source>
        <dbReference type="SAM" id="MobiDB-lite"/>
    </source>
</evidence>
<feature type="compositionally biased region" description="Basic and acidic residues" evidence="1">
    <location>
        <begin position="119"/>
        <end position="128"/>
    </location>
</feature>